<sequence>MLLTNLVTHAKKSSDVLTYFPRHGVFVGSVKKVAIGRPYIVLKIDNRCRRKDLVWQPRIERRSVGRAPTRWSEPDGPLCVAGGPLWVRGLQVKPFSWSSAYRRPLSPVRRKRLRPMDLRGLRGEERVV</sequence>
<comment type="caution">
    <text evidence="1">The sequence shown here is derived from an EMBL/GenBank/DDBJ whole genome shotgun (WGS) entry which is preliminary data.</text>
</comment>
<name>A0A4C1W866_EUMVA</name>
<gene>
    <name evidence="1" type="ORF">EVAR_96055_1</name>
</gene>
<reference evidence="1 2" key="1">
    <citation type="journal article" date="2019" name="Commun. Biol.">
        <title>The bagworm genome reveals a unique fibroin gene that provides high tensile strength.</title>
        <authorList>
            <person name="Kono N."/>
            <person name="Nakamura H."/>
            <person name="Ohtoshi R."/>
            <person name="Tomita M."/>
            <person name="Numata K."/>
            <person name="Arakawa K."/>
        </authorList>
    </citation>
    <scope>NUCLEOTIDE SEQUENCE [LARGE SCALE GENOMIC DNA]</scope>
</reference>
<dbReference type="Proteomes" id="UP000299102">
    <property type="component" value="Unassembled WGS sequence"/>
</dbReference>
<evidence type="ECO:0000313" key="2">
    <source>
        <dbReference type="Proteomes" id="UP000299102"/>
    </source>
</evidence>
<accession>A0A4C1W866</accession>
<dbReference type="AlphaFoldDB" id="A0A4C1W866"/>
<dbReference type="EMBL" id="BGZK01000495">
    <property type="protein sequence ID" value="GBP47100.1"/>
    <property type="molecule type" value="Genomic_DNA"/>
</dbReference>
<evidence type="ECO:0000313" key="1">
    <source>
        <dbReference type="EMBL" id="GBP47100.1"/>
    </source>
</evidence>
<keyword evidence="2" id="KW-1185">Reference proteome</keyword>
<protein>
    <submittedName>
        <fullName evidence="1">Uncharacterized protein</fullName>
    </submittedName>
</protein>
<proteinExistence type="predicted"/>
<organism evidence="1 2">
    <name type="scientific">Eumeta variegata</name>
    <name type="common">Bagworm moth</name>
    <name type="synonym">Eumeta japonica</name>
    <dbReference type="NCBI Taxonomy" id="151549"/>
    <lineage>
        <taxon>Eukaryota</taxon>
        <taxon>Metazoa</taxon>
        <taxon>Ecdysozoa</taxon>
        <taxon>Arthropoda</taxon>
        <taxon>Hexapoda</taxon>
        <taxon>Insecta</taxon>
        <taxon>Pterygota</taxon>
        <taxon>Neoptera</taxon>
        <taxon>Endopterygota</taxon>
        <taxon>Lepidoptera</taxon>
        <taxon>Glossata</taxon>
        <taxon>Ditrysia</taxon>
        <taxon>Tineoidea</taxon>
        <taxon>Psychidae</taxon>
        <taxon>Oiketicinae</taxon>
        <taxon>Eumeta</taxon>
    </lineage>
</organism>